<evidence type="ECO:0000256" key="1">
    <source>
        <dbReference type="ARBA" id="ARBA00022771"/>
    </source>
</evidence>
<keyword evidence="1 3" id="KW-0863">Zinc-finger</keyword>
<dbReference type="VEuPathDB" id="VectorBase:GBRI000459"/>
<reference evidence="7" key="1">
    <citation type="submission" date="2014-03" db="EMBL/GenBank/DDBJ databases">
        <authorList>
            <person name="Aksoy S."/>
            <person name="Warren W."/>
            <person name="Wilson R.K."/>
        </authorList>
    </citation>
    <scope>NUCLEOTIDE SEQUENCE [LARGE SCALE GENOMIC DNA]</scope>
    <source>
        <strain evidence="7">IAEA</strain>
    </source>
</reference>
<evidence type="ECO:0000256" key="3">
    <source>
        <dbReference type="PROSITE-ProRule" id="PRU00175"/>
    </source>
</evidence>
<dbReference type="PANTHER" id="PTHR46171:SF3">
    <property type="entry name" value="GH10160P"/>
    <property type="match status" value="1"/>
</dbReference>
<dbReference type="Proteomes" id="UP000091820">
    <property type="component" value="Unassembled WGS sequence"/>
</dbReference>
<dbReference type="InterPro" id="IPR001841">
    <property type="entry name" value="Znf_RING"/>
</dbReference>
<proteinExistence type="predicted"/>
<dbReference type="GO" id="GO:0061630">
    <property type="term" value="F:ubiquitin protein ligase activity"/>
    <property type="evidence" value="ECO:0007669"/>
    <property type="project" value="TreeGrafter"/>
</dbReference>
<dbReference type="Pfam" id="PF13639">
    <property type="entry name" value="zf-RING_2"/>
    <property type="match status" value="1"/>
</dbReference>
<dbReference type="Gene3D" id="3.30.40.10">
    <property type="entry name" value="Zinc/RING finger domain, C3HC4 (zinc finger)"/>
    <property type="match status" value="1"/>
</dbReference>
<evidence type="ECO:0000256" key="4">
    <source>
        <dbReference type="SAM" id="MobiDB-lite"/>
    </source>
</evidence>
<sequence length="330" mass="38598">MPSSRSPSENRSSNNNYRFNNRRQHLYNQRLRTTLHIAGRNRFPVLNSNESNSDINEWNNSNNINGQRWRGTSTSSDSAPLPYSNNRDNSYISYSRDLVRTFTDRQSSSRSSLSISNSYATDNNNNRRGERRRRYGDQLRRRAFRERRNLHLTMPSNISFIHWRPYWGHTHPPDLLLQSNTNPNRLSRVSQSTRVLNTRDIRNSSPSYRDVQTQWHAPVLPGNLHAPIYLLYYAALYIDRFYLPELENEILPRGLTSQEIDMLPSYVCNQDARIGYCTSCAVCLCDFELQQILRVLLCTHTFHAECVDKWLEMRGTCPICRAVCSPNQEQ</sequence>
<feature type="compositionally biased region" description="Low complexity" evidence="4">
    <location>
        <begin position="1"/>
        <end position="19"/>
    </location>
</feature>
<feature type="compositionally biased region" description="Low complexity" evidence="4">
    <location>
        <begin position="108"/>
        <end position="126"/>
    </location>
</feature>
<feature type="domain" description="RING-type" evidence="5">
    <location>
        <begin position="280"/>
        <end position="321"/>
    </location>
</feature>
<protein>
    <submittedName>
        <fullName evidence="6">RING-type domain-containing protein</fullName>
    </submittedName>
</protein>
<evidence type="ECO:0000313" key="6">
    <source>
        <dbReference type="EnsemblMetazoa" id="GBRI000459-PA"/>
    </source>
</evidence>
<dbReference type="AlphaFoldDB" id="A0A1A9VZJ3"/>
<evidence type="ECO:0000256" key="2">
    <source>
        <dbReference type="ARBA" id="ARBA00022833"/>
    </source>
</evidence>
<dbReference type="PROSITE" id="PS50089">
    <property type="entry name" value="ZF_RING_2"/>
    <property type="match status" value="1"/>
</dbReference>
<dbReference type="InterPro" id="IPR013083">
    <property type="entry name" value="Znf_RING/FYVE/PHD"/>
</dbReference>
<name>A0A1A9VZJ3_9MUSC</name>
<feature type="region of interest" description="Disordered" evidence="4">
    <location>
        <begin position="1"/>
        <end position="24"/>
    </location>
</feature>
<dbReference type="GO" id="GO:0008270">
    <property type="term" value="F:zinc ion binding"/>
    <property type="evidence" value="ECO:0007669"/>
    <property type="project" value="UniProtKB-KW"/>
</dbReference>
<reference evidence="6" key="2">
    <citation type="submission" date="2020-05" db="UniProtKB">
        <authorList>
            <consortium name="EnsemblMetazoa"/>
        </authorList>
    </citation>
    <scope>IDENTIFICATION</scope>
    <source>
        <strain evidence="6">IAEA</strain>
    </source>
</reference>
<dbReference type="CDD" id="cd16454">
    <property type="entry name" value="RING-H2_PA-TM-RING"/>
    <property type="match status" value="1"/>
</dbReference>
<evidence type="ECO:0000259" key="5">
    <source>
        <dbReference type="PROSITE" id="PS50089"/>
    </source>
</evidence>
<feature type="region of interest" description="Disordered" evidence="4">
    <location>
        <begin position="103"/>
        <end position="138"/>
    </location>
</feature>
<dbReference type="STRING" id="37001.A0A1A9VZJ3"/>
<feature type="compositionally biased region" description="Polar residues" evidence="4">
    <location>
        <begin position="70"/>
        <end position="90"/>
    </location>
</feature>
<keyword evidence="1 3" id="KW-0479">Metal-binding</keyword>
<dbReference type="SUPFAM" id="SSF57850">
    <property type="entry name" value="RING/U-box"/>
    <property type="match status" value="1"/>
</dbReference>
<feature type="region of interest" description="Disordered" evidence="4">
    <location>
        <begin position="44"/>
        <end position="90"/>
    </location>
</feature>
<dbReference type="GO" id="GO:0016567">
    <property type="term" value="P:protein ubiquitination"/>
    <property type="evidence" value="ECO:0007669"/>
    <property type="project" value="TreeGrafter"/>
</dbReference>
<feature type="compositionally biased region" description="Low complexity" evidence="4">
    <location>
        <begin position="47"/>
        <end position="65"/>
    </location>
</feature>
<organism evidence="6 7">
    <name type="scientific">Glossina brevipalpis</name>
    <dbReference type="NCBI Taxonomy" id="37001"/>
    <lineage>
        <taxon>Eukaryota</taxon>
        <taxon>Metazoa</taxon>
        <taxon>Ecdysozoa</taxon>
        <taxon>Arthropoda</taxon>
        <taxon>Hexapoda</taxon>
        <taxon>Insecta</taxon>
        <taxon>Pterygota</taxon>
        <taxon>Neoptera</taxon>
        <taxon>Endopterygota</taxon>
        <taxon>Diptera</taxon>
        <taxon>Brachycera</taxon>
        <taxon>Muscomorpha</taxon>
        <taxon>Hippoboscoidea</taxon>
        <taxon>Glossinidae</taxon>
        <taxon>Glossina</taxon>
    </lineage>
</organism>
<keyword evidence="2" id="KW-0862">Zinc</keyword>
<keyword evidence="7" id="KW-1185">Reference proteome</keyword>
<dbReference type="PANTHER" id="PTHR46171">
    <property type="entry name" value="GH10160P"/>
    <property type="match status" value="1"/>
</dbReference>
<dbReference type="SMART" id="SM00184">
    <property type="entry name" value="RING"/>
    <property type="match status" value="1"/>
</dbReference>
<dbReference type="EnsemblMetazoa" id="GBRI000459-RA">
    <property type="protein sequence ID" value="GBRI000459-PA"/>
    <property type="gene ID" value="GBRI000459"/>
</dbReference>
<accession>A0A1A9VZJ3</accession>
<evidence type="ECO:0000313" key="7">
    <source>
        <dbReference type="Proteomes" id="UP000091820"/>
    </source>
</evidence>